<keyword evidence="1" id="KW-0472">Membrane</keyword>
<evidence type="ECO:0000256" key="1">
    <source>
        <dbReference type="SAM" id="Phobius"/>
    </source>
</evidence>
<sequence length="171" mass="18494">MRIKQNITFCGIALIFLIMFTGIAVAPPVDAPAISFEKSTLGTDGVWYDADVAPGPSIPIGGSVEWKYVVTNIGNVPLTDIYVDDDQIGNVAYIATLEVGQSVTVTVSGVAVAGQYENIGSASTSYYSIYLYEEDPSHYYGYDNKIPEFPAIALPIVAIIGLAFIMQRRRN</sequence>
<accession>A0AA51UL73</accession>
<feature type="transmembrane region" description="Helical" evidence="1">
    <location>
        <begin position="7"/>
        <end position="26"/>
    </location>
</feature>
<gene>
    <name evidence="4" type="ORF">RE474_02580</name>
</gene>
<organism evidence="4 5">
    <name type="scientific">Methanolobus sediminis</name>
    <dbReference type="NCBI Taxonomy" id="3072978"/>
    <lineage>
        <taxon>Archaea</taxon>
        <taxon>Methanobacteriati</taxon>
        <taxon>Methanobacteriota</taxon>
        <taxon>Stenosarchaea group</taxon>
        <taxon>Methanomicrobia</taxon>
        <taxon>Methanosarcinales</taxon>
        <taxon>Methanosarcinaceae</taxon>
        <taxon>Methanolobus</taxon>
    </lineage>
</organism>
<feature type="transmembrane region" description="Helical" evidence="1">
    <location>
        <begin position="149"/>
        <end position="166"/>
    </location>
</feature>
<keyword evidence="1" id="KW-1133">Transmembrane helix</keyword>
<dbReference type="NCBIfam" id="TIGR03024">
    <property type="entry name" value="arch_PEF_CTERM"/>
    <property type="match status" value="1"/>
</dbReference>
<dbReference type="KEGG" id="mseb:RE474_02580"/>
<dbReference type="RefSeq" id="WP_309311429.1">
    <property type="nucleotide sequence ID" value="NZ_CP133592.1"/>
</dbReference>
<dbReference type="Pfam" id="PF24346">
    <property type="entry name" value="DUF7507"/>
    <property type="match status" value="1"/>
</dbReference>
<keyword evidence="5" id="KW-1185">Reference proteome</keyword>
<dbReference type="Pfam" id="PF26596">
    <property type="entry name" value="PEF-CTERM_ARCH"/>
    <property type="match status" value="1"/>
</dbReference>
<protein>
    <submittedName>
        <fullName evidence="4">PEF-CTERM sorting domain-containing protein</fullName>
    </submittedName>
</protein>
<dbReference type="Proteomes" id="UP001182908">
    <property type="component" value="Chromosome"/>
</dbReference>
<dbReference type="AlphaFoldDB" id="A0AA51UL73"/>
<dbReference type="InterPro" id="IPR055354">
    <property type="entry name" value="DUF7507"/>
</dbReference>
<evidence type="ECO:0000259" key="2">
    <source>
        <dbReference type="Pfam" id="PF24346"/>
    </source>
</evidence>
<feature type="domain" description="PEF-CTERM protein sorting" evidence="3">
    <location>
        <begin position="146"/>
        <end position="170"/>
    </location>
</feature>
<dbReference type="InterPro" id="IPR017474">
    <property type="entry name" value="PEF_CTERM_C"/>
</dbReference>
<dbReference type="EMBL" id="CP133592">
    <property type="protein sequence ID" value="WMW25627.1"/>
    <property type="molecule type" value="Genomic_DNA"/>
</dbReference>
<proteinExistence type="predicted"/>
<feature type="domain" description="DUF7507" evidence="2">
    <location>
        <begin position="57"/>
        <end position="108"/>
    </location>
</feature>
<evidence type="ECO:0000259" key="3">
    <source>
        <dbReference type="Pfam" id="PF26596"/>
    </source>
</evidence>
<dbReference type="GeneID" id="84231567"/>
<evidence type="ECO:0000313" key="4">
    <source>
        <dbReference type="EMBL" id="WMW25627.1"/>
    </source>
</evidence>
<keyword evidence="1" id="KW-0812">Transmembrane</keyword>
<name>A0AA51UL73_9EURY</name>
<reference evidence="4 5" key="1">
    <citation type="submission" date="2023-08" db="EMBL/GenBank/DDBJ databases">
        <title>Methanolobus mangrovi sp. nov. and Methanolobus sediminis sp. nov, two novel methylotrophic methanogens isolated from mangrove sediments in China.</title>
        <authorList>
            <person name="Zhou J."/>
        </authorList>
    </citation>
    <scope>NUCLEOTIDE SEQUENCE [LARGE SCALE GENOMIC DNA]</scope>
    <source>
        <strain evidence="4 5">FTZ6</strain>
    </source>
</reference>
<evidence type="ECO:0000313" key="5">
    <source>
        <dbReference type="Proteomes" id="UP001182908"/>
    </source>
</evidence>